<dbReference type="RefSeq" id="WP_200687432.1">
    <property type="nucleotide sequence ID" value="NZ_JAEPRQ010000005.1"/>
</dbReference>
<dbReference type="EMBL" id="JAEPRQ010000005">
    <property type="protein sequence ID" value="MBK4217013.1"/>
    <property type="molecule type" value="Genomic_DNA"/>
</dbReference>
<protein>
    <submittedName>
        <fullName evidence="1">Uncharacterized protein</fullName>
    </submittedName>
</protein>
<gene>
    <name evidence="1" type="ORF">JJJ17_13835</name>
</gene>
<proteinExistence type="predicted"/>
<comment type="caution">
    <text evidence="1">The sequence shown here is derived from an EMBL/GenBank/DDBJ whole genome shotgun (WGS) entry which is preliminary data.</text>
</comment>
<evidence type="ECO:0000313" key="1">
    <source>
        <dbReference type="EMBL" id="MBK4217013.1"/>
    </source>
</evidence>
<name>A0A934SG39_9RHOB</name>
<dbReference type="Proteomes" id="UP000640485">
    <property type="component" value="Unassembled WGS sequence"/>
</dbReference>
<evidence type="ECO:0000313" key="2">
    <source>
        <dbReference type="Proteomes" id="UP000640485"/>
    </source>
</evidence>
<sequence>MKLIDPPVNPARAGLGLCFWTGLAEGAISVEQNEGDFGQRGGIAANLKAHP</sequence>
<accession>A0A934SG39</accession>
<keyword evidence="2" id="KW-1185">Reference proteome</keyword>
<reference evidence="1" key="1">
    <citation type="submission" date="2021-01" db="EMBL/GenBank/DDBJ databases">
        <title>Paracoccus amoyensis sp. nov., isolated from the surface seawater along the coast of Xiamen Island, China.</title>
        <authorList>
            <person name="Lyu L."/>
        </authorList>
    </citation>
    <scope>NUCLEOTIDE SEQUENCE</scope>
    <source>
        <strain evidence="1">MJ17</strain>
    </source>
</reference>
<organism evidence="1 2">
    <name type="scientific">Paracoccus caeni</name>
    <dbReference type="NCBI Taxonomy" id="657651"/>
    <lineage>
        <taxon>Bacteria</taxon>
        <taxon>Pseudomonadati</taxon>
        <taxon>Pseudomonadota</taxon>
        <taxon>Alphaproteobacteria</taxon>
        <taxon>Rhodobacterales</taxon>
        <taxon>Paracoccaceae</taxon>
        <taxon>Paracoccus</taxon>
    </lineage>
</organism>
<dbReference type="AlphaFoldDB" id="A0A934SG39"/>